<comment type="caution">
    <text evidence="1">The sequence shown here is derived from an EMBL/GenBank/DDBJ whole genome shotgun (WGS) entry which is preliminary data.</text>
</comment>
<proteinExistence type="predicted"/>
<evidence type="ECO:0000313" key="2">
    <source>
        <dbReference type="Proteomes" id="UP000024635"/>
    </source>
</evidence>
<gene>
    <name evidence="1" type="primary">Acey_s0190.g1237</name>
    <name evidence="1" type="ORF">Y032_0190g1237</name>
</gene>
<evidence type="ECO:0000313" key="1">
    <source>
        <dbReference type="EMBL" id="EYB92738.1"/>
    </source>
</evidence>
<sequence>MTSSDPVSVITSSLISVPGRHYQPLLLAHTKVGLGTYQKLIRRFAGIVEDRNEPLRHNLKINVKKTVAERRPDGIVSLRYACRHSGYLRGISSTTSGDGLIIDYVGGNTNLNCKHSTKILRANPMQG</sequence>
<reference evidence="2" key="1">
    <citation type="journal article" date="2015" name="Nat. Genet.">
        <title>The genome and transcriptome of the zoonotic hookworm Ancylostoma ceylanicum identify infection-specific gene families.</title>
        <authorList>
            <person name="Schwarz E.M."/>
            <person name="Hu Y."/>
            <person name="Antoshechkin I."/>
            <person name="Miller M.M."/>
            <person name="Sternberg P.W."/>
            <person name="Aroian R.V."/>
        </authorList>
    </citation>
    <scope>NUCLEOTIDE SEQUENCE</scope>
    <source>
        <strain evidence="2">HY135</strain>
    </source>
</reference>
<dbReference type="AlphaFoldDB" id="A0A016SPX3"/>
<name>A0A016SPX3_9BILA</name>
<keyword evidence="2" id="KW-1185">Reference proteome</keyword>
<organism evidence="1 2">
    <name type="scientific">Ancylostoma ceylanicum</name>
    <dbReference type="NCBI Taxonomy" id="53326"/>
    <lineage>
        <taxon>Eukaryota</taxon>
        <taxon>Metazoa</taxon>
        <taxon>Ecdysozoa</taxon>
        <taxon>Nematoda</taxon>
        <taxon>Chromadorea</taxon>
        <taxon>Rhabditida</taxon>
        <taxon>Rhabditina</taxon>
        <taxon>Rhabditomorpha</taxon>
        <taxon>Strongyloidea</taxon>
        <taxon>Ancylostomatidae</taxon>
        <taxon>Ancylostomatinae</taxon>
        <taxon>Ancylostoma</taxon>
    </lineage>
</organism>
<protein>
    <submittedName>
        <fullName evidence="1">Uncharacterized protein</fullName>
    </submittedName>
</protein>
<dbReference type="EMBL" id="JARK01001526">
    <property type="protein sequence ID" value="EYB92738.1"/>
    <property type="molecule type" value="Genomic_DNA"/>
</dbReference>
<accession>A0A016SPX3</accession>
<dbReference type="Proteomes" id="UP000024635">
    <property type="component" value="Unassembled WGS sequence"/>
</dbReference>